<reference evidence="4" key="1">
    <citation type="submission" date="2020-10" db="EMBL/GenBank/DDBJ databases">
        <authorList>
            <person name="Han B."/>
            <person name="Lu T."/>
            <person name="Zhao Q."/>
            <person name="Huang X."/>
            <person name="Zhao Y."/>
        </authorList>
    </citation>
    <scope>NUCLEOTIDE SEQUENCE</scope>
</reference>
<protein>
    <recommendedName>
        <fullName evidence="3">Gamma-glutamylcyclotransferase AIG2-like domain-containing protein</fullName>
    </recommendedName>
</protein>
<accession>A0A811Q8T7</accession>
<evidence type="ECO:0000256" key="2">
    <source>
        <dbReference type="SAM" id="MobiDB-lite"/>
    </source>
</evidence>
<dbReference type="PANTHER" id="PTHR31544">
    <property type="entry name" value="AIG2-LIKE PROTEIN D"/>
    <property type="match status" value="1"/>
</dbReference>
<comment type="caution">
    <text evidence="4">The sequence shown here is derived from an EMBL/GenBank/DDBJ whole genome shotgun (WGS) entry which is preliminary data.</text>
</comment>
<gene>
    <name evidence="4" type="ORF">NCGR_LOCUS35652</name>
</gene>
<dbReference type="PANTHER" id="PTHR31544:SF3">
    <property type="entry name" value="GAMMA-GLUTAMYLCYCLOTRANSFERASE-RELATED"/>
    <property type="match status" value="1"/>
</dbReference>
<dbReference type="InterPro" id="IPR045038">
    <property type="entry name" value="AIG2-like"/>
</dbReference>
<dbReference type="InterPro" id="IPR009288">
    <property type="entry name" value="AIG2-like_dom"/>
</dbReference>
<name>A0A811Q8T7_9POAL</name>
<dbReference type="EMBL" id="CAJGYO010000008">
    <property type="protein sequence ID" value="CAD6251919.1"/>
    <property type="molecule type" value="Genomic_DNA"/>
</dbReference>
<evidence type="ECO:0000313" key="4">
    <source>
        <dbReference type="EMBL" id="CAD6251919.1"/>
    </source>
</evidence>
<dbReference type="InterPro" id="IPR036568">
    <property type="entry name" value="GGCT-like_sf"/>
</dbReference>
<comment type="similarity">
    <text evidence="1">Belongs to the gamma-glutamylcyclotransferase family.</text>
</comment>
<dbReference type="Pfam" id="PF06094">
    <property type="entry name" value="GGACT"/>
    <property type="match status" value="1"/>
</dbReference>
<feature type="region of interest" description="Disordered" evidence="2">
    <location>
        <begin position="1"/>
        <end position="41"/>
    </location>
</feature>
<evidence type="ECO:0000313" key="5">
    <source>
        <dbReference type="Proteomes" id="UP000604825"/>
    </source>
</evidence>
<proteinExistence type="inferred from homology"/>
<evidence type="ECO:0000259" key="3">
    <source>
        <dbReference type="Pfam" id="PF06094"/>
    </source>
</evidence>
<dbReference type="SUPFAM" id="SSF110857">
    <property type="entry name" value="Gamma-glutamyl cyclotransferase-like"/>
    <property type="match status" value="1"/>
</dbReference>
<dbReference type="Proteomes" id="UP000604825">
    <property type="component" value="Unassembled WGS sequence"/>
</dbReference>
<sequence>MASPPPARGGRGASQRLRVRHSDVGGGGAGPPGPSPALLPDHRRFSIRGRVYPAILPARGHAVSGKVLKELTDRELHVFDMFEDEEMHRRNHSPTRIAYIWGNERDPDDLHGEWDFEEWRKVHLKDYLEMTEEFMQELGQF</sequence>
<feature type="domain" description="Gamma-glutamylcyclotransferase AIG2-like" evidence="3">
    <location>
        <begin position="30"/>
        <end position="115"/>
    </location>
</feature>
<keyword evidence="5" id="KW-1185">Reference proteome</keyword>
<evidence type="ECO:0000256" key="1">
    <source>
        <dbReference type="ARBA" id="ARBA00008861"/>
    </source>
</evidence>
<dbReference type="Gene3D" id="6.10.250.210">
    <property type="match status" value="1"/>
</dbReference>
<dbReference type="AlphaFoldDB" id="A0A811Q8T7"/>
<dbReference type="Gene3D" id="3.10.490.10">
    <property type="entry name" value="Gamma-glutamyl cyclotransferase-like"/>
    <property type="match status" value="1"/>
</dbReference>
<dbReference type="OrthoDB" id="1044435at2759"/>
<organism evidence="4 5">
    <name type="scientific">Miscanthus lutarioriparius</name>
    <dbReference type="NCBI Taxonomy" id="422564"/>
    <lineage>
        <taxon>Eukaryota</taxon>
        <taxon>Viridiplantae</taxon>
        <taxon>Streptophyta</taxon>
        <taxon>Embryophyta</taxon>
        <taxon>Tracheophyta</taxon>
        <taxon>Spermatophyta</taxon>
        <taxon>Magnoliopsida</taxon>
        <taxon>Liliopsida</taxon>
        <taxon>Poales</taxon>
        <taxon>Poaceae</taxon>
        <taxon>PACMAD clade</taxon>
        <taxon>Panicoideae</taxon>
        <taxon>Andropogonodae</taxon>
        <taxon>Andropogoneae</taxon>
        <taxon>Saccharinae</taxon>
        <taxon>Miscanthus</taxon>
    </lineage>
</organism>